<organism evidence="6 7">
    <name type="scientific">Sphingomonas abietis</name>
    <dbReference type="NCBI Taxonomy" id="3012344"/>
    <lineage>
        <taxon>Bacteria</taxon>
        <taxon>Pseudomonadati</taxon>
        <taxon>Pseudomonadota</taxon>
        <taxon>Alphaproteobacteria</taxon>
        <taxon>Sphingomonadales</taxon>
        <taxon>Sphingomonadaceae</taxon>
        <taxon>Sphingomonas</taxon>
    </lineage>
</organism>
<dbReference type="EMBL" id="CP115174">
    <property type="protein sequence ID" value="WBO20993.1"/>
    <property type="molecule type" value="Genomic_DNA"/>
</dbReference>
<dbReference type="Pfam" id="PF13356">
    <property type="entry name" value="Arm-DNA-bind_3"/>
    <property type="match status" value="1"/>
</dbReference>
<comment type="similarity">
    <text evidence="1">Belongs to the 'phage' integrase family.</text>
</comment>
<dbReference type="Pfam" id="PF00589">
    <property type="entry name" value="Phage_integrase"/>
    <property type="match status" value="1"/>
</dbReference>
<evidence type="ECO:0000313" key="6">
    <source>
        <dbReference type="EMBL" id="WBO20993.1"/>
    </source>
</evidence>
<evidence type="ECO:0000256" key="4">
    <source>
        <dbReference type="ARBA" id="ARBA00023172"/>
    </source>
</evidence>
<dbReference type="GO" id="GO:0003677">
    <property type="term" value="F:DNA binding"/>
    <property type="evidence" value="ECO:0007669"/>
    <property type="project" value="UniProtKB-KW"/>
</dbReference>
<dbReference type="InterPro" id="IPR011010">
    <property type="entry name" value="DNA_brk_join_enz"/>
</dbReference>
<accession>A0ABY7NHI9</accession>
<reference evidence="6 7" key="1">
    <citation type="submission" date="2022-12" db="EMBL/GenBank/DDBJ databases">
        <title>Sphingomonas abieness sp. nov., an endophytic bacterium isolated from Abies koreana.</title>
        <authorList>
            <person name="Jiang L."/>
            <person name="Lee J."/>
        </authorList>
    </citation>
    <scope>NUCLEOTIDE SEQUENCE [LARGE SCALE GENOMIC DNA]</scope>
    <source>
        <strain evidence="7">PAMB 00755</strain>
    </source>
</reference>
<dbReference type="PANTHER" id="PTHR30629:SF2">
    <property type="entry name" value="PROPHAGE INTEGRASE INTS-RELATED"/>
    <property type="match status" value="1"/>
</dbReference>
<dbReference type="InterPro" id="IPR010998">
    <property type="entry name" value="Integrase_recombinase_N"/>
</dbReference>
<evidence type="ECO:0000313" key="7">
    <source>
        <dbReference type="Proteomes" id="UP001210865"/>
    </source>
</evidence>
<evidence type="ECO:0000259" key="5">
    <source>
        <dbReference type="PROSITE" id="PS51898"/>
    </source>
</evidence>
<dbReference type="InterPro" id="IPR025166">
    <property type="entry name" value="Integrase_DNA_bind_dom"/>
</dbReference>
<dbReference type="Pfam" id="PF22022">
    <property type="entry name" value="Phage_int_M"/>
    <property type="match status" value="1"/>
</dbReference>
<keyword evidence="3 6" id="KW-0238">DNA-binding</keyword>
<dbReference type="PANTHER" id="PTHR30629">
    <property type="entry name" value="PROPHAGE INTEGRASE"/>
    <property type="match status" value="1"/>
</dbReference>
<dbReference type="RefSeq" id="WP_270075643.1">
    <property type="nucleotide sequence ID" value="NZ_CP115174.1"/>
</dbReference>
<dbReference type="InterPro" id="IPR050808">
    <property type="entry name" value="Phage_Integrase"/>
</dbReference>
<keyword evidence="2" id="KW-0229">DNA integration</keyword>
<gene>
    <name evidence="6" type="ORF">PBT88_12335</name>
</gene>
<dbReference type="SUPFAM" id="SSF56349">
    <property type="entry name" value="DNA breaking-rejoining enzymes"/>
    <property type="match status" value="1"/>
</dbReference>
<dbReference type="Gene3D" id="1.10.150.130">
    <property type="match status" value="1"/>
</dbReference>
<sequence length="440" mass="49113">MALTNAEVKNAQPAERDYKLGDSGGLYLFVTTKGAKSWRFKYRYAGKEKRLTFGLYDEVKLADARARRDEARAILKAGRDPMVEEEKRKAALVVSSEATFKSLADAWQEDERPGWSASHAARVCFRLDRDVYPALGRLPIGDITGSMVLRELRKIEKRGSIETAKRVKGYIVSVFKRAKAERLISQEQVLDVSEIAGALKPTPTGAKQPALIKVDELLEFQRAVDRSTCDPRTKLCSRFVALTSQRIGVVRTATWGEFSGIDWDDPDAAASDAVWTIPAARMKLEVEDKGSEAFGHDVPLSRQAVEVLRALRVRTGKHDLLFPGGKSWRVPMSDSAVSSMYKRLAGGRYKGRMVPHGWRSAFSTLMNERAARLKHANDRMMIDMMLAHVPQGMSASEWAYNRAVYLDPRREIGQAWADLITAELAHPMTLLDVVSSVTLA</sequence>
<keyword evidence="7" id="KW-1185">Reference proteome</keyword>
<protein>
    <submittedName>
        <fullName evidence="6">Integrase arm-type DNA-binding domain-containing protein</fullName>
    </submittedName>
</protein>
<name>A0ABY7NHI9_9SPHN</name>
<dbReference type="InterPro" id="IPR038488">
    <property type="entry name" value="Integrase_DNA-bd_sf"/>
</dbReference>
<dbReference type="Gene3D" id="1.10.443.10">
    <property type="entry name" value="Intergrase catalytic core"/>
    <property type="match status" value="1"/>
</dbReference>
<evidence type="ECO:0000256" key="3">
    <source>
        <dbReference type="ARBA" id="ARBA00023125"/>
    </source>
</evidence>
<keyword evidence="4" id="KW-0233">DNA recombination</keyword>
<proteinExistence type="inferred from homology"/>
<dbReference type="Gene3D" id="3.30.160.390">
    <property type="entry name" value="Integrase, DNA-binding domain"/>
    <property type="match status" value="1"/>
</dbReference>
<dbReference type="InterPro" id="IPR002104">
    <property type="entry name" value="Integrase_catalytic"/>
</dbReference>
<dbReference type="CDD" id="cd00801">
    <property type="entry name" value="INT_P4_C"/>
    <property type="match status" value="1"/>
</dbReference>
<feature type="domain" description="Tyr recombinase" evidence="5">
    <location>
        <begin position="207"/>
        <end position="413"/>
    </location>
</feature>
<evidence type="ECO:0000256" key="2">
    <source>
        <dbReference type="ARBA" id="ARBA00022908"/>
    </source>
</evidence>
<dbReference type="InterPro" id="IPR013762">
    <property type="entry name" value="Integrase-like_cat_sf"/>
</dbReference>
<dbReference type="Proteomes" id="UP001210865">
    <property type="component" value="Chromosome"/>
</dbReference>
<evidence type="ECO:0000256" key="1">
    <source>
        <dbReference type="ARBA" id="ARBA00008857"/>
    </source>
</evidence>
<dbReference type="InterPro" id="IPR053876">
    <property type="entry name" value="Phage_int_M"/>
</dbReference>
<dbReference type="PROSITE" id="PS51898">
    <property type="entry name" value="TYR_RECOMBINASE"/>
    <property type="match status" value="1"/>
</dbReference>